<keyword evidence="5" id="KW-1185">Reference proteome</keyword>
<proteinExistence type="predicted"/>
<organism evidence="4 5">
    <name type="scientific">Halopseudomonas phragmitis</name>
    <dbReference type="NCBI Taxonomy" id="1931241"/>
    <lineage>
        <taxon>Bacteria</taxon>
        <taxon>Pseudomonadati</taxon>
        <taxon>Pseudomonadota</taxon>
        <taxon>Gammaproteobacteria</taxon>
        <taxon>Pseudomonadales</taxon>
        <taxon>Pseudomonadaceae</taxon>
        <taxon>Halopseudomonas</taxon>
    </lineage>
</organism>
<sequence length="208" mass="24477">MKTRDRILACALELFNEQGEPNVTTLEIANELDISPGNLYYHFKGKEALLEALLEAFLEHTRGLLRVEAMPDELEPEDYWLFLHLLLEAIITYRFLFQDLSNLMGRHTFIQRAMRQWLQALRQSLEHLLHSLQRSGALTLDDDSLLWLLDNQSQTLLFWFDYQRIAYGDEQADPVQAVIQVMSPLQPYLASPAQEWWAMLILRYRRQV</sequence>
<dbReference type="RefSeq" id="WP_080048750.1">
    <property type="nucleotide sequence ID" value="NZ_CP020100.1"/>
</dbReference>
<dbReference type="KEGG" id="ppha:BVH74_03630"/>
<accession>A0A1V0B1W3</accession>
<gene>
    <name evidence="4" type="ORF">BVH74_03630</name>
</gene>
<dbReference type="EMBL" id="CP020100">
    <property type="protein sequence ID" value="AQZ93895.1"/>
    <property type="molecule type" value="Genomic_DNA"/>
</dbReference>
<evidence type="ECO:0000313" key="4">
    <source>
        <dbReference type="EMBL" id="AQZ93895.1"/>
    </source>
</evidence>
<dbReference type="SUPFAM" id="SSF46689">
    <property type="entry name" value="Homeodomain-like"/>
    <property type="match status" value="1"/>
</dbReference>
<protein>
    <recommendedName>
        <fullName evidence="3">HTH tetR-type domain-containing protein</fullName>
    </recommendedName>
</protein>
<dbReference type="Pfam" id="PF00440">
    <property type="entry name" value="TetR_N"/>
    <property type="match status" value="1"/>
</dbReference>
<dbReference type="Proteomes" id="UP000243488">
    <property type="component" value="Chromosome"/>
</dbReference>
<evidence type="ECO:0000256" key="1">
    <source>
        <dbReference type="ARBA" id="ARBA00023125"/>
    </source>
</evidence>
<dbReference type="PANTHER" id="PTHR43479">
    <property type="entry name" value="ACREF/ENVCD OPERON REPRESSOR-RELATED"/>
    <property type="match status" value="1"/>
</dbReference>
<evidence type="ECO:0000256" key="2">
    <source>
        <dbReference type="PROSITE-ProRule" id="PRU00335"/>
    </source>
</evidence>
<dbReference type="InterPro" id="IPR001647">
    <property type="entry name" value="HTH_TetR"/>
</dbReference>
<evidence type="ECO:0000259" key="3">
    <source>
        <dbReference type="PROSITE" id="PS50977"/>
    </source>
</evidence>
<dbReference type="Gene3D" id="1.10.357.10">
    <property type="entry name" value="Tetracycline Repressor, domain 2"/>
    <property type="match status" value="1"/>
</dbReference>
<dbReference type="InterPro" id="IPR009057">
    <property type="entry name" value="Homeodomain-like_sf"/>
</dbReference>
<name>A0A1V0B1W3_9GAMM</name>
<dbReference type="InterPro" id="IPR050624">
    <property type="entry name" value="HTH-type_Tx_Regulator"/>
</dbReference>
<dbReference type="PROSITE" id="PS50977">
    <property type="entry name" value="HTH_TETR_2"/>
    <property type="match status" value="1"/>
</dbReference>
<feature type="DNA-binding region" description="H-T-H motif" evidence="2">
    <location>
        <begin position="24"/>
        <end position="43"/>
    </location>
</feature>
<dbReference type="GO" id="GO:0003677">
    <property type="term" value="F:DNA binding"/>
    <property type="evidence" value="ECO:0007669"/>
    <property type="project" value="UniProtKB-UniRule"/>
</dbReference>
<reference evidence="4 5" key="1">
    <citation type="submission" date="2017-03" db="EMBL/GenBank/DDBJ databases">
        <title>Complete genome sequence of the novel DNRA strain Pseudomonas sp. S-6-2 isolated from Chinese polluted river sediment. Journal of Biotechnology.</title>
        <authorList>
            <person name="Li J."/>
            <person name="Xiang F."/>
            <person name="Wang L."/>
            <person name="Xi L."/>
            <person name="Liu J."/>
        </authorList>
    </citation>
    <scope>NUCLEOTIDE SEQUENCE [LARGE SCALE GENOMIC DNA]</scope>
    <source>
        <strain evidence="4 5">S-6-2</strain>
    </source>
</reference>
<dbReference type="PANTHER" id="PTHR43479:SF11">
    <property type="entry name" value="ACREF_ENVCD OPERON REPRESSOR-RELATED"/>
    <property type="match status" value="1"/>
</dbReference>
<dbReference type="Pfam" id="PF13972">
    <property type="entry name" value="TetR"/>
    <property type="match status" value="1"/>
</dbReference>
<dbReference type="AlphaFoldDB" id="A0A1V0B1W3"/>
<dbReference type="STRING" id="1931241.BVH74_03630"/>
<dbReference type="InterPro" id="IPR025722">
    <property type="entry name" value="TetR"/>
</dbReference>
<evidence type="ECO:0000313" key="5">
    <source>
        <dbReference type="Proteomes" id="UP000243488"/>
    </source>
</evidence>
<keyword evidence="1 2" id="KW-0238">DNA-binding</keyword>
<feature type="domain" description="HTH tetR-type" evidence="3">
    <location>
        <begin position="1"/>
        <end position="61"/>
    </location>
</feature>
<dbReference type="PRINTS" id="PR00455">
    <property type="entry name" value="HTHTETR"/>
</dbReference>